<dbReference type="Proteomes" id="UP000178572">
    <property type="component" value="Unassembled WGS sequence"/>
</dbReference>
<dbReference type="AlphaFoldDB" id="A0A1F6DZU1"/>
<dbReference type="InterPro" id="IPR048846">
    <property type="entry name" value="PaaX-like_central"/>
</dbReference>
<dbReference type="Gene3D" id="3.30.70.2650">
    <property type="match status" value="1"/>
</dbReference>
<keyword evidence="1" id="KW-0540">Nuclease</keyword>
<dbReference type="GO" id="GO:0004521">
    <property type="term" value="F:RNA endonuclease activity"/>
    <property type="evidence" value="ECO:0007669"/>
    <property type="project" value="InterPro"/>
</dbReference>
<evidence type="ECO:0000313" key="8">
    <source>
        <dbReference type="EMBL" id="OGG66906.1"/>
    </source>
</evidence>
<evidence type="ECO:0000259" key="7">
    <source>
        <dbReference type="Pfam" id="PF20803"/>
    </source>
</evidence>
<dbReference type="Pfam" id="PF20803">
    <property type="entry name" value="PaaX_M"/>
    <property type="match status" value="1"/>
</dbReference>
<name>A0A1F6DZU1_9BACT</name>
<evidence type="ECO:0000256" key="4">
    <source>
        <dbReference type="ARBA" id="ARBA00022801"/>
    </source>
</evidence>
<dbReference type="NCBIfam" id="TIGR01573">
    <property type="entry name" value="cas2"/>
    <property type="match status" value="1"/>
</dbReference>
<dbReference type="SUPFAM" id="SSF143430">
    <property type="entry name" value="TTP0101/SSO1404-like"/>
    <property type="match status" value="1"/>
</dbReference>
<dbReference type="GO" id="GO:0043571">
    <property type="term" value="P:maintenance of CRISPR repeat elements"/>
    <property type="evidence" value="ECO:0007669"/>
    <property type="project" value="InterPro"/>
</dbReference>
<keyword evidence="3 8" id="KW-0255">Endonuclease</keyword>
<keyword evidence="6" id="KW-0051">Antiviral defense</keyword>
<accession>A0A1F6DZU1</accession>
<comment type="caution">
    <text evidence="8">The sequence shown here is derived from an EMBL/GenBank/DDBJ whole genome shotgun (WGS) entry which is preliminary data.</text>
</comment>
<keyword evidence="5" id="KW-0460">Magnesium</keyword>
<dbReference type="STRING" id="1798500.A3C21_00635"/>
<keyword evidence="2" id="KW-0479">Metal-binding</keyword>
<evidence type="ECO:0000256" key="6">
    <source>
        <dbReference type="ARBA" id="ARBA00023118"/>
    </source>
</evidence>
<proteinExistence type="predicted"/>
<evidence type="ECO:0000256" key="3">
    <source>
        <dbReference type="ARBA" id="ARBA00022759"/>
    </source>
</evidence>
<feature type="domain" description="Transcriptional repressor PaaX-like central Cas2-like" evidence="7">
    <location>
        <begin position="107"/>
        <end position="171"/>
    </location>
</feature>
<keyword evidence="4" id="KW-0378">Hydrolase</keyword>
<evidence type="ECO:0000256" key="5">
    <source>
        <dbReference type="ARBA" id="ARBA00022842"/>
    </source>
</evidence>
<evidence type="ECO:0000313" key="9">
    <source>
        <dbReference type="Proteomes" id="UP000178572"/>
    </source>
</evidence>
<evidence type="ECO:0000256" key="1">
    <source>
        <dbReference type="ARBA" id="ARBA00022722"/>
    </source>
</evidence>
<dbReference type="EMBL" id="MFLN01000035">
    <property type="protein sequence ID" value="OGG66906.1"/>
    <property type="molecule type" value="Genomic_DNA"/>
</dbReference>
<organism evidence="8 9">
    <name type="scientific">Candidatus Kaiserbacteria bacterium RIFCSPHIGHO2_02_FULL_59_21</name>
    <dbReference type="NCBI Taxonomy" id="1798500"/>
    <lineage>
        <taxon>Bacteria</taxon>
        <taxon>Candidatus Kaiseribacteriota</taxon>
    </lineage>
</organism>
<protein>
    <submittedName>
        <fullName evidence="8">CRISPR-associated endonuclease Cas2</fullName>
    </submittedName>
</protein>
<dbReference type="InterPro" id="IPR021127">
    <property type="entry name" value="CRISPR_associated_Cas2"/>
</dbReference>
<gene>
    <name evidence="8" type="ORF">A3C21_00635</name>
</gene>
<evidence type="ECO:0000256" key="2">
    <source>
        <dbReference type="ARBA" id="ARBA00022723"/>
    </source>
</evidence>
<reference evidence="8 9" key="1">
    <citation type="journal article" date="2016" name="Nat. Commun.">
        <title>Thousands of microbial genomes shed light on interconnected biogeochemical processes in an aquifer system.</title>
        <authorList>
            <person name="Anantharaman K."/>
            <person name="Brown C.T."/>
            <person name="Hug L.A."/>
            <person name="Sharon I."/>
            <person name="Castelle C.J."/>
            <person name="Probst A.J."/>
            <person name="Thomas B.C."/>
            <person name="Singh A."/>
            <person name="Wilkins M.J."/>
            <person name="Karaoz U."/>
            <person name="Brodie E.L."/>
            <person name="Williams K.H."/>
            <person name="Hubbard S.S."/>
            <person name="Banfield J.F."/>
        </authorList>
    </citation>
    <scope>NUCLEOTIDE SEQUENCE [LARGE SCALE GENOMIC DNA]</scope>
</reference>
<sequence>MARYLRRKSIHKKRIRKLGAIERDVLGELTLGDMLYSFLLSGRSTKQFYRLARERANHRHRRKLAIERLVEQEFISTRGDRLSITEHGRSALDDRVARTFDLLKTVAWDGKWRIVAFDIPERYSVLRNKVREILKRAGFQKLQHSVWIFPHECAELSLLIQEESGLKKHILYGVLDRIENEERLKGLFRL</sequence>